<evidence type="ECO:0000313" key="1">
    <source>
        <dbReference type="EMBL" id="KAJ9064014.1"/>
    </source>
</evidence>
<organism evidence="1 2">
    <name type="scientific">Entomophthora muscae</name>
    <dbReference type="NCBI Taxonomy" id="34485"/>
    <lineage>
        <taxon>Eukaryota</taxon>
        <taxon>Fungi</taxon>
        <taxon>Fungi incertae sedis</taxon>
        <taxon>Zoopagomycota</taxon>
        <taxon>Entomophthoromycotina</taxon>
        <taxon>Entomophthoromycetes</taxon>
        <taxon>Entomophthorales</taxon>
        <taxon>Entomophthoraceae</taxon>
        <taxon>Entomophthora</taxon>
    </lineage>
</organism>
<accession>A0ACC2SNK9</accession>
<gene>
    <name evidence="1" type="ORF">DSO57_1034854</name>
</gene>
<comment type="caution">
    <text evidence="1">The sequence shown here is derived from an EMBL/GenBank/DDBJ whole genome shotgun (WGS) entry which is preliminary data.</text>
</comment>
<keyword evidence="2" id="KW-1185">Reference proteome</keyword>
<dbReference type="Proteomes" id="UP001165960">
    <property type="component" value="Unassembled WGS sequence"/>
</dbReference>
<name>A0ACC2SNK9_9FUNG</name>
<dbReference type="EMBL" id="QTSX02004557">
    <property type="protein sequence ID" value="KAJ9064014.1"/>
    <property type="molecule type" value="Genomic_DNA"/>
</dbReference>
<sequence length="231" mass="25217">MGETAQSGISRTRRWLICFGLVLGTFACALDETMVATTIAATGEELGDTKLLDWTNRSYILTSTACQLLYGKLSDVFGRKRVLLVALGNFAAGSLLQMVAKNMWMVVVARGVAGVGMSGLITLPYMVIADQMPLNERGAYYGVVGSAYALSNVVGPVVGGWIVDRFSWRWTFSISTLAASFALAVIVVLVPKDKNIVTKNVLMMLRWARNNFLSFWASDGDFVPQLGRQRL</sequence>
<evidence type="ECO:0000313" key="2">
    <source>
        <dbReference type="Proteomes" id="UP001165960"/>
    </source>
</evidence>
<reference evidence="1" key="1">
    <citation type="submission" date="2022-04" db="EMBL/GenBank/DDBJ databases">
        <title>Genome of the entomopathogenic fungus Entomophthora muscae.</title>
        <authorList>
            <person name="Elya C."/>
            <person name="Lovett B.R."/>
            <person name="Lee E."/>
            <person name="Macias A.M."/>
            <person name="Hajek A.E."/>
            <person name="De Bivort B.L."/>
            <person name="Kasson M.T."/>
            <person name="De Fine Licht H.H."/>
            <person name="Stajich J.E."/>
        </authorList>
    </citation>
    <scope>NUCLEOTIDE SEQUENCE</scope>
    <source>
        <strain evidence="1">Berkeley</strain>
    </source>
</reference>
<protein>
    <submittedName>
        <fullName evidence="1">Uncharacterized protein</fullName>
    </submittedName>
</protein>
<proteinExistence type="predicted"/>